<gene>
    <name evidence="11" type="ORF">JOD45_000362</name>
</gene>
<comment type="catalytic activity">
    <reaction evidence="9">
        <text>L-proline + a quinone = (S)-1-pyrroline-5-carboxylate + a quinol + H(+)</text>
        <dbReference type="Rhea" id="RHEA:23784"/>
        <dbReference type="ChEBI" id="CHEBI:15378"/>
        <dbReference type="ChEBI" id="CHEBI:17388"/>
        <dbReference type="ChEBI" id="CHEBI:24646"/>
        <dbReference type="ChEBI" id="CHEBI:60039"/>
        <dbReference type="ChEBI" id="CHEBI:132124"/>
        <dbReference type="EC" id="1.5.5.2"/>
    </reaction>
</comment>
<evidence type="ECO:0000256" key="6">
    <source>
        <dbReference type="ARBA" id="ARBA00022827"/>
    </source>
</evidence>
<evidence type="ECO:0000313" key="11">
    <source>
        <dbReference type="EMBL" id="MBM7644171.1"/>
    </source>
</evidence>
<keyword evidence="8" id="KW-0642">Proline metabolism</keyword>
<proteinExistence type="predicted"/>
<evidence type="ECO:0000256" key="5">
    <source>
        <dbReference type="ARBA" id="ARBA00022741"/>
    </source>
</evidence>
<evidence type="ECO:0000256" key="3">
    <source>
        <dbReference type="ARBA" id="ARBA00012695"/>
    </source>
</evidence>
<dbReference type="PANTHER" id="PTHR13914">
    <property type="entry name" value="PROLINE OXIDASE"/>
    <property type="match status" value="1"/>
</dbReference>
<dbReference type="SUPFAM" id="SSF51730">
    <property type="entry name" value="FAD-linked oxidoreductase"/>
    <property type="match status" value="1"/>
</dbReference>
<evidence type="ECO:0000256" key="4">
    <source>
        <dbReference type="ARBA" id="ARBA00022630"/>
    </source>
</evidence>
<name>A0ABS2PW63_9BACL</name>
<comment type="caution">
    <text evidence="11">The sequence shown here is derived from an EMBL/GenBank/DDBJ whole genome shotgun (WGS) entry which is preliminary data.</text>
</comment>
<dbReference type="Pfam" id="PF01619">
    <property type="entry name" value="Pro_dh"/>
    <property type="match status" value="1"/>
</dbReference>
<evidence type="ECO:0000313" key="12">
    <source>
        <dbReference type="Proteomes" id="UP000808914"/>
    </source>
</evidence>
<comment type="cofactor">
    <cofactor evidence="1">
        <name>FAD</name>
        <dbReference type="ChEBI" id="CHEBI:57692"/>
    </cofactor>
</comment>
<dbReference type="PANTHER" id="PTHR13914:SF0">
    <property type="entry name" value="PROLINE DEHYDROGENASE 1, MITOCHONDRIAL"/>
    <property type="match status" value="1"/>
</dbReference>
<evidence type="ECO:0000256" key="2">
    <source>
        <dbReference type="ARBA" id="ARBA00004739"/>
    </source>
</evidence>
<dbReference type="InterPro" id="IPR002872">
    <property type="entry name" value="Proline_DH_dom"/>
</dbReference>
<comment type="pathway">
    <text evidence="2">Amino-acid degradation; L-proline degradation into L-glutamate; L-glutamate from L-proline: step 1/2.</text>
</comment>
<dbReference type="InterPro" id="IPR015659">
    <property type="entry name" value="Proline_oxidase"/>
</dbReference>
<evidence type="ECO:0000259" key="10">
    <source>
        <dbReference type="Pfam" id="PF01619"/>
    </source>
</evidence>
<feature type="domain" description="Proline dehydrogenase" evidence="10">
    <location>
        <begin position="46"/>
        <end position="299"/>
    </location>
</feature>
<keyword evidence="6" id="KW-0274">FAD</keyword>
<sequence>MIEQMMRNFFLFLGENKKMTKLAKKYGLSLGASRFVAGATLEDSLDALRKLNKKGFSITLDHLGEFVDNEKEANEMTDHCIEAIEFIDKHNLDSQLSLKITSMGLDISRELCMKNMRRIMDKAKQHGVFVTIDMEDHSRCGVTLEVFKELKQEYDNIGTVIQAYLYRTIDDLNELDEYQPRLRIVKGAYKEPEEVAFPNKKDVDQNFKNLIQIHLLRGRFTSIATHDDEIIRFTKELVKRHNIPKDQFEFQMLYGIRPERQEEIIKEGYNMRIYVPYGDDWYGYNMRRLAERPANVAFVLKGIMKK</sequence>
<keyword evidence="5" id="KW-0547">Nucleotide-binding</keyword>
<organism evidence="11 12">
    <name type="scientific">Scopulibacillus daqui</name>
    <dbReference type="NCBI Taxonomy" id="1469162"/>
    <lineage>
        <taxon>Bacteria</taxon>
        <taxon>Bacillati</taxon>
        <taxon>Bacillota</taxon>
        <taxon>Bacilli</taxon>
        <taxon>Bacillales</taxon>
        <taxon>Sporolactobacillaceae</taxon>
        <taxon>Scopulibacillus</taxon>
    </lineage>
</organism>
<dbReference type="Gene3D" id="3.20.20.220">
    <property type="match status" value="1"/>
</dbReference>
<dbReference type="GO" id="GO:0016491">
    <property type="term" value="F:oxidoreductase activity"/>
    <property type="evidence" value="ECO:0007669"/>
    <property type="project" value="UniProtKB-KW"/>
</dbReference>
<protein>
    <recommendedName>
        <fullName evidence="3">proline dehydrogenase</fullName>
        <ecNumber evidence="3">1.5.5.2</ecNumber>
    </recommendedName>
</protein>
<dbReference type="EMBL" id="JAFBER010000001">
    <property type="protein sequence ID" value="MBM7644171.1"/>
    <property type="molecule type" value="Genomic_DNA"/>
</dbReference>
<keyword evidence="12" id="KW-1185">Reference proteome</keyword>
<accession>A0ABS2PW63</accession>
<dbReference type="EC" id="1.5.5.2" evidence="3"/>
<keyword evidence="4" id="KW-0285">Flavoprotein</keyword>
<dbReference type="InterPro" id="IPR008219">
    <property type="entry name" value="PRODH_bac_arc"/>
</dbReference>
<reference evidence="11 12" key="1">
    <citation type="submission" date="2021-01" db="EMBL/GenBank/DDBJ databases">
        <title>Genomic Encyclopedia of Type Strains, Phase IV (KMG-IV): sequencing the most valuable type-strain genomes for metagenomic binning, comparative biology and taxonomic classification.</title>
        <authorList>
            <person name="Goeker M."/>
        </authorList>
    </citation>
    <scope>NUCLEOTIDE SEQUENCE [LARGE SCALE GENOMIC DNA]</scope>
    <source>
        <strain evidence="11 12">DSM 28236</strain>
    </source>
</reference>
<evidence type="ECO:0000256" key="9">
    <source>
        <dbReference type="ARBA" id="ARBA00048779"/>
    </source>
</evidence>
<dbReference type="Proteomes" id="UP000808914">
    <property type="component" value="Unassembled WGS sequence"/>
</dbReference>
<evidence type="ECO:0000256" key="8">
    <source>
        <dbReference type="ARBA" id="ARBA00023062"/>
    </source>
</evidence>
<evidence type="ECO:0000256" key="7">
    <source>
        <dbReference type="ARBA" id="ARBA00023002"/>
    </source>
</evidence>
<keyword evidence="7 11" id="KW-0560">Oxidoreductase</keyword>
<dbReference type="PIRSF" id="PIRSF000196">
    <property type="entry name" value="Pro_dehydrog"/>
    <property type="match status" value="1"/>
</dbReference>
<evidence type="ECO:0000256" key="1">
    <source>
        <dbReference type="ARBA" id="ARBA00001974"/>
    </source>
</evidence>
<dbReference type="InterPro" id="IPR029041">
    <property type="entry name" value="FAD-linked_oxidoreductase-like"/>
</dbReference>